<evidence type="ECO:0000256" key="1">
    <source>
        <dbReference type="SAM" id="Phobius"/>
    </source>
</evidence>
<protein>
    <submittedName>
        <fullName evidence="2">Uncharacterized protein</fullName>
    </submittedName>
</protein>
<dbReference type="GeneID" id="89520802"/>
<feature type="transmembrane region" description="Helical" evidence="1">
    <location>
        <begin position="12"/>
        <end position="31"/>
    </location>
</feature>
<evidence type="ECO:0000313" key="3">
    <source>
        <dbReference type="Proteomes" id="UP000298642"/>
    </source>
</evidence>
<name>A0A4D7APB6_9FIRM</name>
<proteinExistence type="predicted"/>
<keyword evidence="3" id="KW-1185">Reference proteome</keyword>
<dbReference type="KEGG" id="obj:EIO64_09320"/>
<organism evidence="2 3">
    <name type="scientific">Dysosmobacter welbionis</name>
    <dbReference type="NCBI Taxonomy" id="2093857"/>
    <lineage>
        <taxon>Bacteria</taxon>
        <taxon>Bacillati</taxon>
        <taxon>Bacillota</taxon>
        <taxon>Clostridia</taxon>
        <taxon>Eubacteriales</taxon>
        <taxon>Oscillospiraceae</taxon>
        <taxon>Dysosmobacter</taxon>
    </lineage>
</organism>
<sequence>MAEGESMWKLMGGLLALPVLLVLSVLMIFWGSGDYVRTVQLNWELELPASEGCLYETDSGASFSGDGERYHVLAYADDSGLEETLTEEATPVRSAEVPVTEILDLLAVPADQRPDFSDCRGFTAAHPTDERNRLYLLVNSAGTRLYVVECFF</sequence>
<accession>A0A4D7APB6</accession>
<gene>
    <name evidence="2" type="ORF">EIO64_09320</name>
</gene>
<dbReference type="EMBL" id="CP034413">
    <property type="protein sequence ID" value="QCI59383.1"/>
    <property type="molecule type" value="Genomic_DNA"/>
</dbReference>
<dbReference type="RefSeq" id="WP_136891259.1">
    <property type="nucleotide sequence ID" value="NZ_CP034413.3"/>
</dbReference>
<keyword evidence="1" id="KW-0472">Membrane</keyword>
<keyword evidence="1" id="KW-1133">Transmembrane helix</keyword>
<keyword evidence="1" id="KW-0812">Transmembrane</keyword>
<dbReference type="AlphaFoldDB" id="A0A4D7APB6"/>
<evidence type="ECO:0000313" key="2">
    <source>
        <dbReference type="EMBL" id="QCI59383.1"/>
    </source>
</evidence>
<dbReference type="Proteomes" id="UP000298642">
    <property type="component" value="Chromosome"/>
</dbReference>
<reference evidence="3" key="1">
    <citation type="submission" date="2018-12" db="EMBL/GenBank/DDBJ databases">
        <title>Dusodibacter welbiota gen. nov., sp. nov., isolated from human faeces and emended description of the Oscillibacter genus.</title>
        <authorList>
            <person name="Le Roy T."/>
            <person name="Van der Smissen P."/>
            <person name="Delzenne N."/>
            <person name="Muccioli G."/>
            <person name="Collet J.F."/>
            <person name="Cani P.D."/>
        </authorList>
    </citation>
    <scope>NUCLEOTIDE SEQUENCE [LARGE SCALE GENOMIC DNA]</scope>
    <source>
        <strain evidence="3">J115</strain>
    </source>
</reference>